<reference evidence="2" key="1">
    <citation type="submission" date="2023-08" db="EMBL/GenBank/DDBJ databases">
        <title>Black Yeasts Isolated from many extreme environments.</title>
        <authorList>
            <person name="Coleine C."/>
            <person name="Stajich J.E."/>
            <person name="Selbmann L."/>
        </authorList>
    </citation>
    <scope>NUCLEOTIDE SEQUENCE</scope>
    <source>
        <strain evidence="2">CCFEE 5810</strain>
    </source>
</reference>
<accession>A0AAN7ZME8</accession>
<dbReference type="Pfam" id="PF12013">
    <property type="entry name" value="OrsD"/>
    <property type="match status" value="1"/>
</dbReference>
<comment type="caution">
    <text evidence="2">The sequence shown here is derived from an EMBL/GenBank/DDBJ whole genome shotgun (WGS) entry which is preliminary data.</text>
</comment>
<dbReference type="Pfam" id="PF11951">
    <property type="entry name" value="Fungal_trans_2"/>
    <property type="match status" value="1"/>
</dbReference>
<evidence type="ECO:0000313" key="3">
    <source>
        <dbReference type="Proteomes" id="UP001310594"/>
    </source>
</evidence>
<evidence type="ECO:0000259" key="1">
    <source>
        <dbReference type="SMART" id="SM00355"/>
    </source>
</evidence>
<dbReference type="PANTHER" id="PTHR47657">
    <property type="entry name" value="STEROL REGULATORY ELEMENT-BINDING PROTEIN ECM22"/>
    <property type="match status" value="1"/>
</dbReference>
<protein>
    <recommendedName>
        <fullName evidence="1">C2H2-type domain-containing protein</fullName>
    </recommendedName>
</protein>
<dbReference type="EMBL" id="JAVRQU010000013">
    <property type="protein sequence ID" value="KAK5695851.1"/>
    <property type="molecule type" value="Genomic_DNA"/>
</dbReference>
<gene>
    <name evidence="2" type="ORF">LTR97_008271</name>
</gene>
<organism evidence="2 3">
    <name type="scientific">Elasticomyces elasticus</name>
    <dbReference type="NCBI Taxonomy" id="574655"/>
    <lineage>
        <taxon>Eukaryota</taxon>
        <taxon>Fungi</taxon>
        <taxon>Dikarya</taxon>
        <taxon>Ascomycota</taxon>
        <taxon>Pezizomycotina</taxon>
        <taxon>Dothideomycetes</taxon>
        <taxon>Dothideomycetidae</taxon>
        <taxon>Mycosphaerellales</taxon>
        <taxon>Teratosphaeriaceae</taxon>
        <taxon>Elasticomyces</taxon>
    </lineage>
</organism>
<dbReference type="Proteomes" id="UP001310594">
    <property type="component" value="Unassembled WGS sequence"/>
</dbReference>
<dbReference type="InterPro" id="IPR013087">
    <property type="entry name" value="Znf_C2H2_type"/>
</dbReference>
<feature type="domain" description="C2H2-type" evidence="1">
    <location>
        <begin position="18"/>
        <end position="40"/>
    </location>
</feature>
<dbReference type="AlphaFoldDB" id="A0AAN7ZME8"/>
<proteinExistence type="predicted"/>
<dbReference type="InterPro" id="IPR022698">
    <property type="entry name" value="OrsD"/>
</dbReference>
<dbReference type="InterPro" id="IPR052400">
    <property type="entry name" value="Zn2-C6_fungal_TF"/>
</dbReference>
<dbReference type="PANTHER" id="PTHR47657:SF3">
    <property type="entry name" value="ORSELLINIC ACID_F9775 BIOSYNTHESIS CLUSTER PROTEIN D-RELATED"/>
    <property type="match status" value="1"/>
</dbReference>
<dbReference type="GO" id="GO:0000981">
    <property type="term" value="F:DNA-binding transcription factor activity, RNA polymerase II-specific"/>
    <property type="evidence" value="ECO:0007669"/>
    <property type="project" value="TreeGrafter"/>
</dbReference>
<evidence type="ECO:0000313" key="2">
    <source>
        <dbReference type="EMBL" id="KAK5695851.1"/>
    </source>
</evidence>
<dbReference type="SMART" id="SM00355">
    <property type="entry name" value="ZnF_C2H2"/>
    <property type="match status" value="2"/>
</dbReference>
<feature type="domain" description="C2H2-type" evidence="1">
    <location>
        <begin position="84"/>
        <end position="109"/>
    </location>
</feature>
<name>A0AAN7ZME8_9PEZI</name>
<dbReference type="InterPro" id="IPR021858">
    <property type="entry name" value="Fun_TF"/>
</dbReference>
<sequence length="504" mass="55099">MRLGKAGLLEYNAEHRILICRECQYAIQKNAIESHLLRQHQVYRSDRKKLLAAIGELDVQEPENVSSPDAGSLPVQGLPTMSGYRCTATDCQHLTVSTKRMQRHWTEKHRPGEGETFLLSAMRPAALQTFFRGTKIRYFEVTSAQAPLANDVVDTSQTPDDSEQLLHLDGRSLHMDSPAPSLAQPRPTSFISSELVTLTYFHHFTSVTASVLPSVSTWQQGTSYWLDVVVPSALQDFPLMCGLLALAAYHKAALASKSAHQEQAAHYSDVFFTQPAAADAVTVRDAKLMIGCLLQCLRGRLKLASLSEEAYAHGQAQAMLTSLRCCACLHNPDSGGDGPSITWVGVTGPAITERLSRTQSVSSSDTTSMLVQRLRTLPYRMAETLERPDNAQDVVTTLSAIVTLVECYEESFTADCAAAAWQAVVTWVMNVSDRFVELVMQSDIAATVVVAHWAAILVRRAELVGCWWLTGSSEEMMLQIATQLAGGDGRALCLLDGLKVGVAS</sequence>